<feature type="transmembrane region" description="Helical" evidence="7">
    <location>
        <begin position="213"/>
        <end position="232"/>
    </location>
</feature>
<dbReference type="CDD" id="cd17321">
    <property type="entry name" value="MFS_MMR_MDR_like"/>
    <property type="match status" value="1"/>
</dbReference>
<evidence type="ECO:0000313" key="10">
    <source>
        <dbReference type="Proteomes" id="UP000722125"/>
    </source>
</evidence>
<organism evidence="9 10">
    <name type="scientific">Cellulomonas fulva</name>
    <dbReference type="NCBI Taxonomy" id="2835530"/>
    <lineage>
        <taxon>Bacteria</taxon>
        <taxon>Bacillati</taxon>
        <taxon>Actinomycetota</taxon>
        <taxon>Actinomycetes</taxon>
        <taxon>Micrococcales</taxon>
        <taxon>Cellulomonadaceae</taxon>
        <taxon>Cellulomonas</taxon>
    </lineage>
</organism>
<feature type="transmembrane region" description="Helical" evidence="7">
    <location>
        <begin position="406"/>
        <end position="431"/>
    </location>
</feature>
<feature type="domain" description="Major facilitator superfamily (MFS) profile" evidence="8">
    <location>
        <begin position="25"/>
        <end position="477"/>
    </location>
</feature>
<keyword evidence="2" id="KW-0813">Transport</keyword>
<dbReference type="InterPro" id="IPR036259">
    <property type="entry name" value="MFS_trans_sf"/>
</dbReference>
<dbReference type="RefSeq" id="WP_214347195.1">
    <property type="nucleotide sequence ID" value="NZ_JAHBOH010000001.1"/>
</dbReference>
<feature type="transmembrane region" description="Helical" evidence="7">
    <location>
        <begin position="59"/>
        <end position="79"/>
    </location>
</feature>
<evidence type="ECO:0000256" key="2">
    <source>
        <dbReference type="ARBA" id="ARBA00022448"/>
    </source>
</evidence>
<feature type="transmembrane region" description="Helical" evidence="7">
    <location>
        <begin position="91"/>
        <end position="118"/>
    </location>
</feature>
<dbReference type="Pfam" id="PF07690">
    <property type="entry name" value="MFS_1"/>
    <property type="match status" value="1"/>
</dbReference>
<dbReference type="Proteomes" id="UP000722125">
    <property type="component" value="Unassembled WGS sequence"/>
</dbReference>
<keyword evidence="10" id="KW-1185">Reference proteome</keyword>
<feature type="transmembrane region" description="Helical" evidence="7">
    <location>
        <begin position="124"/>
        <end position="144"/>
    </location>
</feature>
<feature type="transmembrane region" description="Helical" evidence="7">
    <location>
        <begin position="182"/>
        <end position="201"/>
    </location>
</feature>
<keyword evidence="4 7" id="KW-0812">Transmembrane</keyword>
<accession>A0ABS5TWJ9</accession>
<comment type="caution">
    <text evidence="9">The sequence shown here is derived from an EMBL/GenBank/DDBJ whole genome shotgun (WGS) entry which is preliminary data.</text>
</comment>
<keyword evidence="5 7" id="KW-1133">Transmembrane helix</keyword>
<feature type="transmembrane region" description="Helical" evidence="7">
    <location>
        <begin position="281"/>
        <end position="308"/>
    </location>
</feature>
<dbReference type="Gene3D" id="1.20.1720.10">
    <property type="entry name" value="Multidrug resistance protein D"/>
    <property type="match status" value="1"/>
</dbReference>
<evidence type="ECO:0000256" key="5">
    <source>
        <dbReference type="ARBA" id="ARBA00022989"/>
    </source>
</evidence>
<evidence type="ECO:0000256" key="7">
    <source>
        <dbReference type="SAM" id="Phobius"/>
    </source>
</evidence>
<gene>
    <name evidence="9" type="ORF">KIN34_04380</name>
</gene>
<sequence>MSQTLAARPEVVAPGAPRSEHRWWALAVLALAQFLVVLDASIVNIALPSIGAQLRLEEGALSWVITAYVLPFGGLLLLGGRLADRYGHRRLFLVGTAGFVAASALAGLATSGGMLLGARALQGASAALLAPSSLALVTQLFTAARDRSRALGIWGAVAGVGSAAGVLLGGVLTGALGWEAVFFVNVPVGAVVLVALPFLVAKDRPATAAPLDVPGATTITGGLVAVVAALSAGERLGFTHPLTLGLAAAAAALLTVFVLVERRSSSPLVPFSVFADRALTVGNVVMLLVGAATTALFFALSVFMQAVLGYDALAAGLSQLPLAGVLVVVAGGVPAVIAKTGVRRTLVGSLALLAAGLAWFGAVPSDATLLADLLGPSLLVGIGLGGAFVAGTQLSVHGADEGESGLAGGLVNTSQQVGGALGLAVLATVAATRTQSLVESGAAVPEALTSGFAAAFVGAAVLAAVAAGVAWRFAPRG</sequence>
<name>A0ABS5TWJ9_9CELL</name>
<reference evidence="9 10" key="1">
    <citation type="submission" date="2021-05" db="EMBL/GenBank/DDBJ databases">
        <title>Description of Cellulomonas sp. DKR-3 sp. nov.</title>
        <authorList>
            <person name="Dahal R.H."/>
            <person name="Chaudhary D.K."/>
        </authorList>
    </citation>
    <scope>NUCLEOTIDE SEQUENCE [LARGE SCALE GENOMIC DNA]</scope>
    <source>
        <strain evidence="9 10">DKR-3</strain>
    </source>
</reference>
<feature type="transmembrane region" description="Helical" evidence="7">
    <location>
        <begin position="374"/>
        <end position="394"/>
    </location>
</feature>
<feature type="transmembrane region" description="Helical" evidence="7">
    <location>
        <begin position="451"/>
        <end position="474"/>
    </location>
</feature>
<comment type="subcellular location">
    <subcellularLocation>
        <location evidence="1">Cell membrane</location>
        <topology evidence="1">Multi-pass membrane protein</topology>
    </subcellularLocation>
</comment>
<proteinExistence type="predicted"/>
<evidence type="ECO:0000313" key="9">
    <source>
        <dbReference type="EMBL" id="MBT0993521.1"/>
    </source>
</evidence>
<dbReference type="PANTHER" id="PTHR42718:SF46">
    <property type="entry name" value="BLR6921 PROTEIN"/>
    <property type="match status" value="1"/>
</dbReference>
<feature type="transmembrane region" description="Helical" evidence="7">
    <location>
        <begin position="151"/>
        <end position="176"/>
    </location>
</feature>
<evidence type="ECO:0000256" key="4">
    <source>
        <dbReference type="ARBA" id="ARBA00022692"/>
    </source>
</evidence>
<dbReference type="InterPro" id="IPR020846">
    <property type="entry name" value="MFS_dom"/>
</dbReference>
<feature type="transmembrane region" description="Helical" evidence="7">
    <location>
        <begin position="320"/>
        <end position="338"/>
    </location>
</feature>
<keyword evidence="6 7" id="KW-0472">Membrane</keyword>
<feature type="transmembrane region" description="Helical" evidence="7">
    <location>
        <begin position="23"/>
        <end position="47"/>
    </location>
</feature>
<evidence type="ECO:0000256" key="1">
    <source>
        <dbReference type="ARBA" id="ARBA00004651"/>
    </source>
</evidence>
<dbReference type="InterPro" id="IPR011701">
    <property type="entry name" value="MFS"/>
</dbReference>
<dbReference type="EMBL" id="JAHBOH010000001">
    <property type="protein sequence ID" value="MBT0993521.1"/>
    <property type="molecule type" value="Genomic_DNA"/>
</dbReference>
<evidence type="ECO:0000256" key="3">
    <source>
        <dbReference type="ARBA" id="ARBA00022475"/>
    </source>
</evidence>
<dbReference type="Gene3D" id="1.20.1250.20">
    <property type="entry name" value="MFS general substrate transporter like domains"/>
    <property type="match status" value="1"/>
</dbReference>
<dbReference type="SUPFAM" id="SSF103473">
    <property type="entry name" value="MFS general substrate transporter"/>
    <property type="match status" value="1"/>
</dbReference>
<evidence type="ECO:0000259" key="8">
    <source>
        <dbReference type="PROSITE" id="PS50850"/>
    </source>
</evidence>
<keyword evidence="3" id="KW-1003">Cell membrane</keyword>
<dbReference type="PROSITE" id="PS50850">
    <property type="entry name" value="MFS"/>
    <property type="match status" value="1"/>
</dbReference>
<feature type="transmembrane region" description="Helical" evidence="7">
    <location>
        <begin position="238"/>
        <end position="260"/>
    </location>
</feature>
<dbReference type="PANTHER" id="PTHR42718">
    <property type="entry name" value="MAJOR FACILITATOR SUPERFAMILY MULTIDRUG TRANSPORTER MFSC"/>
    <property type="match status" value="1"/>
</dbReference>
<feature type="transmembrane region" description="Helical" evidence="7">
    <location>
        <begin position="345"/>
        <end position="362"/>
    </location>
</feature>
<protein>
    <submittedName>
        <fullName evidence="9">MFS transporter</fullName>
    </submittedName>
</protein>
<evidence type="ECO:0000256" key="6">
    <source>
        <dbReference type="ARBA" id="ARBA00023136"/>
    </source>
</evidence>